<reference evidence="5 6" key="1">
    <citation type="submission" date="2013-03" db="EMBL/GenBank/DDBJ databases">
        <authorList>
            <person name="Linke B."/>
        </authorList>
    </citation>
    <scope>NUCLEOTIDE SEQUENCE [LARGE SCALE GENOMIC DNA]</scope>
    <source>
        <strain evidence="5 6">B13</strain>
    </source>
</reference>
<dbReference type="STRING" id="1301098.PKB_3268"/>
<dbReference type="Gene3D" id="1.10.357.10">
    <property type="entry name" value="Tetracycline Repressor, domain 2"/>
    <property type="match status" value="1"/>
</dbReference>
<dbReference type="PANTHER" id="PTHR30055:SF146">
    <property type="entry name" value="HTH-TYPE TRANSCRIPTIONAL DUAL REGULATOR CECR"/>
    <property type="match status" value="1"/>
</dbReference>
<dbReference type="Pfam" id="PF14246">
    <property type="entry name" value="TetR_C_7"/>
    <property type="match status" value="1"/>
</dbReference>
<dbReference type="HOGENOM" id="CLU_069356_27_0_6"/>
<evidence type="ECO:0000313" key="5">
    <source>
        <dbReference type="EMBL" id="CDF84957.1"/>
    </source>
</evidence>
<dbReference type="InterPro" id="IPR036271">
    <property type="entry name" value="Tet_transcr_reg_TetR-rel_C_sf"/>
</dbReference>
<dbReference type="GO" id="GO:0000976">
    <property type="term" value="F:transcription cis-regulatory region binding"/>
    <property type="evidence" value="ECO:0007669"/>
    <property type="project" value="TreeGrafter"/>
</dbReference>
<keyword evidence="1 2" id="KW-0238">DNA-binding</keyword>
<dbReference type="eggNOG" id="COG1309">
    <property type="taxonomic scope" value="Bacteria"/>
</dbReference>
<dbReference type="Gene3D" id="1.10.10.60">
    <property type="entry name" value="Homeodomain-like"/>
    <property type="match status" value="1"/>
</dbReference>
<dbReference type="Proteomes" id="UP000025241">
    <property type="component" value="Chromosome I"/>
</dbReference>
<feature type="DNA-binding region" description="H-T-H motif" evidence="2">
    <location>
        <begin position="44"/>
        <end position="63"/>
    </location>
</feature>
<dbReference type="SUPFAM" id="SSF48498">
    <property type="entry name" value="Tetracyclin repressor-like, C-terminal domain"/>
    <property type="match status" value="1"/>
</dbReference>
<evidence type="ECO:0000256" key="1">
    <source>
        <dbReference type="ARBA" id="ARBA00023125"/>
    </source>
</evidence>
<sequence>MQMQRTNQVMTTLPPSSGELNAKALTVLRAARHVFLTHGFSAATTDMIQREAGVSKSTVYAHYANKEALFTAVIEAECAAFTNTVHGIEFRPGKLRETLTMLARAYLDIVLSPSGLAVFRVVIAEGPRFPKLARTFYLAGPQVMTTMVAEQLANAAASGEVDLGEIGRETAASLFINLVRGEPQLQCLTHPDAAPSSAQIDQWANAAVVTFMRAYGRREEASSKRSRS</sequence>
<dbReference type="InterPro" id="IPR009057">
    <property type="entry name" value="Homeodomain-like_sf"/>
</dbReference>
<dbReference type="InterPro" id="IPR039536">
    <property type="entry name" value="TetR_C_Proteobacteria"/>
</dbReference>
<name>A0A024HKA6_PSEKB</name>
<evidence type="ECO:0000313" key="6">
    <source>
        <dbReference type="Proteomes" id="UP000025241"/>
    </source>
</evidence>
<feature type="domain" description="HTH tetR-type" evidence="3">
    <location>
        <begin position="21"/>
        <end position="81"/>
    </location>
</feature>
<dbReference type="EMBL" id="HG322950">
    <property type="protein sequence ID" value="CDF84613.1"/>
    <property type="molecule type" value="Genomic_DNA"/>
</dbReference>
<evidence type="ECO:0000256" key="2">
    <source>
        <dbReference type="PROSITE-ProRule" id="PRU00335"/>
    </source>
</evidence>
<dbReference type="KEGG" id="pkc:PKB_3268"/>
<evidence type="ECO:0000259" key="3">
    <source>
        <dbReference type="PROSITE" id="PS50977"/>
    </source>
</evidence>
<evidence type="ECO:0000313" key="4">
    <source>
        <dbReference type="EMBL" id="CDF84613.1"/>
    </source>
</evidence>
<organism evidence="5 6">
    <name type="scientific">Pseudomonas knackmussii (strain DSM 6978 / CCUG 54928 / LMG 23759 / B13)</name>
    <dbReference type="NCBI Taxonomy" id="1301098"/>
    <lineage>
        <taxon>Bacteria</taxon>
        <taxon>Pseudomonadati</taxon>
        <taxon>Pseudomonadota</taxon>
        <taxon>Gammaproteobacteria</taxon>
        <taxon>Pseudomonadales</taxon>
        <taxon>Pseudomonadaceae</taxon>
        <taxon>Pseudomonas</taxon>
    </lineage>
</organism>
<dbReference type="InterPro" id="IPR001647">
    <property type="entry name" value="HTH_TetR"/>
</dbReference>
<dbReference type="PROSITE" id="PS50977">
    <property type="entry name" value="HTH_TETR_2"/>
    <property type="match status" value="1"/>
</dbReference>
<proteinExistence type="predicted"/>
<gene>
    <name evidence="4" type="ORF">PKB_3268</name>
    <name evidence="5" type="ORF">PKB_3616</name>
</gene>
<accession>A0A024HKA6</accession>
<dbReference type="InterPro" id="IPR050109">
    <property type="entry name" value="HTH-type_TetR-like_transc_reg"/>
</dbReference>
<dbReference type="GO" id="GO:0003700">
    <property type="term" value="F:DNA-binding transcription factor activity"/>
    <property type="evidence" value="ECO:0007669"/>
    <property type="project" value="TreeGrafter"/>
</dbReference>
<dbReference type="RefSeq" id="WP_011489347.1">
    <property type="nucleotide sequence ID" value="NZ_HG322950.1"/>
</dbReference>
<dbReference type="PATRIC" id="fig|1301098.3.peg.3284"/>
<dbReference type="Pfam" id="PF00440">
    <property type="entry name" value="TetR_N"/>
    <property type="match status" value="1"/>
</dbReference>
<dbReference type="AlphaFoldDB" id="A0A024HKA6"/>
<protein>
    <submittedName>
        <fullName evidence="5">TetR family transcriptional regulator</fullName>
    </submittedName>
</protein>
<dbReference type="PRINTS" id="PR00455">
    <property type="entry name" value="HTHTETR"/>
</dbReference>
<dbReference type="EMBL" id="HG322950">
    <property type="protein sequence ID" value="CDF84957.1"/>
    <property type="molecule type" value="Genomic_DNA"/>
</dbReference>
<reference evidence="5 6" key="2">
    <citation type="submission" date="2014-05" db="EMBL/GenBank/DDBJ databases">
        <title>Genome sequence of the 3-chlorobenzoate degrading bacterium Pseudomonas knackmussii B13 shows multiple evidence for horizontal gene transfer.</title>
        <authorList>
            <person name="Miyazaki R."/>
            <person name="Bertelli C."/>
            <person name="Falquet L."/>
            <person name="Robinson-Rechavi M."/>
            <person name="Gharib W."/>
            <person name="Roy S."/>
            <person name="Van der Meer J.R."/>
        </authorList>
    </citation>
    <scope>NUCLEOTIDE SEQUENCE [LARGE SCALE GENOMIC DNA]</scope>
    <source>
        <strain evidence="5 6">B13</strain>
    </source>
</reference>
<keyword evidence="6" id="KW-1185">Reference proteome</keyword>
<dbReference type="PANTHER" id="PTHR30055">
    <property type="entry name" value="HTH-TYPE TRANSCRIPTIONAL REGULATOR RUTR"/>
    <property type="match status" value="1"/>
</dbReference>
<dbReference type="SUPFAM" id="SSF46689">
    <property type="entry name" value="Homeodomain-like"/>
    <property type="match status" value="1"/>
</dbReference>
<dbReference type="KEGG" id="pkc:PKB_3616"/>